<evidence type="ECO:0000313" key="2">
    <source>
        <dbReference type="Proteomes" id="UP000829494"/>
    </source>
</evidence>
<gene>
    <name evidence="1" type="ORF">SRIMR7_00710</name>
</gene>
<reference evidence="1 2" key="1">
    <citation type="submission" date="2022-03" db="EMBL/GenBank/DDBJ databases">
        <title>Complete genome of Streptomyces rimosus ssp. rimosus R7 (=ATCC 10970).</title>
        <authorList>
            <person name="Beganovic S."/>
            <person name="Ruckert C."/>
            <person name="Busche T."/>
            <person name="Kalinowski J."/>
            <person name="Wittmann C."/>
        </authorList>
    </citation>
    <scope>NUCLEOTIDE SEQUENCE [LARGE SCALE GENOMIC DNA]</scope>
    <source>
        <strain evidence="1 2">R7</strain>
    </source>
</reference>
<dbReference type="EMBL" id="CP094298">
    <property type="protein sequence ID" value="UNZ00654.1"/>
    <property type="molecule type" value="Genomic_DNA"/>
</dbReference>
<name>A0ABY3YWM7_STRRM</name>
<keyword evidence="2" id="KW-1185">Reference proteome</keyword>
<protein>
    <recommendedName>
        <fullName evidence="3">DUF1269 domain-containing protein</fullName>
    </recommendedName>
</protein>
<dbReference type="RefSeq" id="WP_003980301.1">
    <property type="nucleotide sequence ID" value="NZ_CP043497.1"/>
</dbReference>
<dbReference type="GeneID" id="66860269"/>
<proteinExistence type="predicted"/>
<evidence type="ECO:0008006" key="3">
    <source>
        <dbReference type="Google" id="ProtNLM"/>
    </source>
</evidence>
<accession>A0ABY3YWM7</accession>
<organism evidence="1 2">
    <name type="scientific">Streptomyces rimosus subsp. rimosus</name>
    <dbReference type="NCBI Taxonomy" id="132474"/>
    <lineage>
        <taxon>Bacteria</taxon>
        <taxon>Bacillati</taxon>
        <taxon>Actinomycetota</taxon>
        <taxon>Actinomycetes</taxon>
        <taxon>Kitasatosporales</taxon>
        <taxon>Streptomycetaceae</taxon>
        <taxon>Streptomyces</taxon>
    </lineage>
</organism>
<evidence type="ECO:0000313" key="1">
    <source>
        <dbReference type="EMBL" id="UNZ00654.1"/>
    </source>
</evidence>
<sequence length="170" mass="17520">MAGIGPVQLLTVAFGPDAKFEGRIIEELGVLEAGEQIRVLDMLFVRKEPGGQLFTLDYQAESMGDTVAALLGLSGDRPPVTGPRTPSPDAGGAFGLSVSEIRSMAEAMDPGSAAAFILLEHVWATGLKHAIRGAGGIPVAEGFLTEEALAPVAAELALAARRVEERGAGA</sequence>
<dbReference type="Proteomes" id="UP000829494">
    <property type="component" value="Chromosome"/>
</dbReference>